<gene>
    <name evidence="1" type="ORF">BD289DRAFT_428358</name>
</gene>
<protein>
    <submittedName>
        <fullName evidence="1">Uncharacterized protein</fullName>
    </submittedName>
</protein>
<dbReference type="Proteomes" id="UP000241462">
    <property type="component" value="Unassembled WGS sequence"/>
</dbReference>
<evidence type="ECO:0000313" key="2">
    <source>
        <dbReference type="Proteomes" id="UP000241462"/>
    </source>
</evidence>
<keyword evidence="2" id="KW-1185">Reference proteome</keyword>
<dbReference type="AlphaFoldDB" id="A0A2T3AE85"/>
<sequence length="155" mass="17447">MQQPAAQPLWCCGLFWYPSCIDPSVLPRTRRMHLWRHCGVSIPSSFGNKTKEAINGTDYGACCLLLRTVPRRMRGMCSALTSECGFPIFLDTRDKLSLNCHIYLSVPRCPQTTRLCMKTDVNGDKSSPTVTNRIKRRTDGRVCVNVLCTYGGRGR</sequence>
<dbReference type="InParanoid" id="A0A2T3AE85"/>
<proteinExistence type="predicted"/>
<dbReference type="EMBL" id="KZ678403">
    <property type="protein sequence ID" value="PSR93947.1"/>
    <property type="molecule type" value="Genomic_DNA"/>
</dbReference>
<accession>A0A2T3AE85</accession>
<evidence type="ECO:0000313" key="1">
    <source>
        <dbReference type="EMBL" id="PSR93947.1"/>
    </source>
</evidence>
<reference evidence="1 2" key="1">
    <citation type="journal article" date="2018" name="Mycol. Prog.">
        <title>Coniella lustricola, a new species from submerged detritus.</title>
        <authorList>
            <person name="Raudabaugh D.B."/>
            <person name="Iturriaga T."/>
            <person name="Carver A."/>
            <person name="Mondo S."/>
            <person name="Pangilinan J."/>
            <person name="Lipzen A."/>
            <person name="He G."/>
            <person name="Amirebrahimi M."/>
            <person name="Grigoriev I.V."/>
            <person name="Miller A.N."/>
        </authorList>
    </citation>
    <scope>NUCLEOTIDE SEQUENCE [LARGE SCALE GENOMIC DNA]</scope>
    <source>
        <strain evidence="1 2">B22-T-1</strain>
    </source>
</reference>
<organism evidence="1 2">
    <name type="scientific">Coniella lustricola</name>
    <dbReference type="NCBI Taxonomy" id="2025994"/>
    <lineage>
        <taxon>Eukaryota</taxon>
        <taxon>Fungi</taxon>
        <taxon>Dikarya</taxon>
        <taxon>Ascomycota</taxon>
        <taxon>Pezizomycotina</taxon>
        <taxon>Sordariomycetes</taxon>
        <taxon>Sordariomycetidae</taxon>
        <taxon>Diaporthales</taxon>
        <taxon>Schizoparmaceae</taxon>
        <taxon>Coniella</taxon>
    </lineage>
</organism>
<name>A0A2T3AE85_9PEZI</name>